<comment type="caution">
    <text evidence="1">The sequence shown here is derived from an EMBL/GenBank/DDBJ whole genome shotgun (WGS) entry which is preliminary data.</text>
</comment>
<dbReference type="EMBL" id="LRGB01000243">
    <property type="protein sequence ID" value="KZS20197.1"/>
    <property type="molecule type" value="Genomic_DNA"/>
</dbReference>
<organism evidence="1 2">
    <name type="scientific">Daphnia magna</name>
    <dbReference type="NCBI Taxonomy" id="35525"/>
    <lineage>
        <taxon>Eukaryota</taxon>
        <taxon>Metazoa</taxon>
        <taxon>Ecdysozoa</taxon>
        <taxon>Arthropoda</taxon>
        <taxon>Crustacea</taxon>
        <taxon>Branchiopoda</taxon>
        <taxon>Diplostraca</taxon>
        <taxon>Cladocera</taxon>
        <taxon>Anomopoda</taxon>
        <taxon>Daphniidae</taxon>
        <taxon>Daphnia</taxon>
    </lineage>
</organism>
<evidence type="ECO:0000313" key="1">
    <source>
        <dbReference type="EMBL" id="KZS20197.1"/>
    </source>
</evidence>
<gene>
    <name evidence="1" type="ORF">APZ42_013194</name>
</gene>
<accession>A0A162R3G2</accession>
<reference evidence="1 2" key="1">
    <citation type="submission" date="2016-03" db="EMBL/GenBank/DDBJ databases">
        <title>EvidentialGene: Evidence-directed Construction of Genes on Genomes.</title>
        <authorList>
            <person name="Gilbert D.G."/>
            <person name="Choi J.-H."/>
            <person name="Mockaitis K."/>
            <person name="Colbourne J."/>
            <person name="Pfrender M."/>
        </authorList>
    </citation>
    <scope>NUCLEOTIDE SEQUENCE [LARGE SCALE GENOMIC DNA]</scope>
    <source>
        <strain evidence="1 2">Xinb3</strain>
        <tissue evidence="1">Complete organism</tissue>
    </source>
</reference>
<evidence type="ECO:0000313" key="2">
    <source>
        <dbReference type="Proteomes" id="UP000076858"/>
    </source>
</evidence>
<dbReference type="Proteomes" id="UP000076858">
    <property type="component" value="Unassembled WGS sequence"/>
</dbReference>
<proteinExistence type="predicted"/>
<keyword evidence="2" id="KW-1185">Reference proteome</keyword>
<protein>
    <submittedName>
        <fullName evidence="1">Uncharacterized protein</fullName>
    </submittedName>
</protein>
<dbReference type="AlphaFoldDB" id="A0A162R3G2"/>
<sequence>MWLRRRAKLRATQLDTVRVSFANGRVLASSSVFRMPHVDRAGDSNQTRGIRLLHAGQPVLFIYHGTCTQLVGPIFREKARIYYLKYSDASIIYMYANQQKYPAKMILTVNLYLKKWRPAHFPANRMKLLASEAQCSSTILTRLM</sequence>
<name>A0A162R3G2_9CRUS</name>